<dbReference type="AlphaFoldDB" id="E6MMC8"/>
<dbReference type="Pfam" id="PF01103">
    <property type="entry name" value="Omp85"/>
    <property type="match status" value="1"/>
</dbReference>
<proteinExistence type="predicted"/>
<keyword evidence="3" id="KW-0732">Signal</keyword>
<evidence type="ECO:0000256" key="1">
    <source>
        <dbReference type="ARBA" id="ARBA00004370"/>
    </source>
</evidence>
<evidence type="ECO:0000259" key="7">
    <source>
        <dbReference type="Pfam" id="PF01103"/>
    </source>
</evidence>
<gene>
    <name evidence="8" type="ORF">HMPREF9420_0646</name>
</gene>
<dbReference type="eggNOG" id="COG4775">
    <property type="taxonomic scope" value="Bacteria"/>
</dbReference>
<evidence type="ECO:0000256" key="6">
    <source>
        <dbReference type="SAM" id="Phobius"/>
    </source>
</evidence>
<evidence type="ECO:0000256" key="3">
    <source>
        <dbReference type="ARBA" id="ARBA00022729"/>
    </source>
</evidence>
<dbReference type="InterPro" id="IPR000184">
    <property type="entry name" value="Bac_surfAg_D15"/>
</dbReference>
<evidence type="ECO:0000256" key="4">
    <source>
        <dbReference type="ARBA" id="ARBA00023136"/>
    </source>
</evidence>
<feature type="domain" description="Bacterial surface antigen (D15)" evidence="7">
    <location>
        <begin position="580"/>
        <end position="750"/>
    </location>
</feature>
<evidence type="ECO:0000256" key="2">
    <source>
        <dbReference type="ARBA" id="ARBA00022692"/>
    </source>
</evidence>
<sequence>MLRLIIFQNHVISYTFYIDLHISKKDIIFVRFMSYKWIYILSFSLLLIGCSSTKFIPNGQYLLEDVKIESADKGLDASTLQAYIRQKGNSKWFSLFKIPMATYSLAGRDSTKWLNRTLKHIGEQPVIFDSLQAQLSKKDLTIAMQNMGYMHARTEMNVKRRGRKVNVVYRLIPGEPYRISMVNYDIQDSLIKKLLYTYKGRDAFKPSLKTGSRFTVDVLNEERRNLTTFLLNHGYYKFHKDFIQYSADSARNSRDINITLKLLPYRTANHSTDTLHPCYSIDTIRYHSGDDDERLHLKKSVLKNATMIDVHAPYSAEGLQQTYNKFARFQAVRYTNISFREHPDTTLLDCDIQISTNKPNSISFQPEGTNTAGDLGAAASLTWENRNLFHGSELFSVAVRGAYEAITGLEGYQNQNYVEYGLESKLKFPRFLAPFLSSTFKHRSLATSELSLSYNLQNRPEFHRRVFSTAWRYHWAEPRHHISYRVDLLDLNYIYMPWISATFKHDYLDNASNRNAILRYNYEDLFIMKSGAGLTYNDGVNAVRANIEASGNILNGLSKAFRFKQNAIGQYTLFNIAYAQYAKFDIDYTHLFLFDSRNTLAAHAEFGIAWPYGNSSVLPFEKRYFSGGANTVRGWGVRELGPGKYHGTDGRIDFINHTGDVKLTLNLEYRTYLFWKLNGAAFIDAGNIWTLRNYAEQPGGQFKMNTFYKQIAVAYGLGLRLNFDYFILRFDAGMKAINPAYRNKEEHFALIHPNFGRDLAFHFAVGFPF</sequence>
<keyword evidence="5" id="KW-0998">Cell outer membrane</keyword>
<accession>E6MMC8</accession>
<keyword evidence="9" id="KW-1185">Reference proteome</keyword>
<name>E6MMC8_9BACT</name>
<dbReference type="Gene3D" id="2.40.160.50">
    <property type="entry name" value="membrane protein fhac: a member of the omp85/tpsb transporter family"/>
    <property type="match status" value="1"/>
</dbReference>
<dbReference type="HOGENOM" id="CLU_010929_0_0_10"/>
<keyword evidence="6" id="KW-1133">Transmembrane helix</keyword>
<protein>
    <submittedName>
        <fullName evidence="8">Outer membrane protein, OMP85 family</fullName>
    </submittedName>
</protein>
<comment type="subcellular location">
    <subcellularLocation>
        <location evidence="1">Membrane</location>
    </subcellularLocation>
</comment>
<keyword evidence="2 6" id="KW-0812">Transmembrane</keyword>
<organism evidence="8 9">
    <name type="scientific">Segatella salivae DSM 15606</name>
    <dbReference type="NCBI Taxonomy" id="888832"/>
    <lineage>
        <taxon>Bacteria</taxon>
        <taxon>Pseudomonadati</taxon>
        <taxon>Bacteroidota</taxon>
        <taxon>Bacteroidia</taxon>
        <taxon>Bacteroidales</taxon>
        <taxon>Prevotellaceae</taxon>
        <taxon>Segatella</taxon>
    </lineage>
</organism>
<evidence type="ECO:0000313" key="8">
    <source>
        <dbReference type="EMBL" id="EFV05207.1"/>
    </source>
</evidence>
<dbReference type="PANTHER" id="PTHR12815:SF47">
    <property type="entry name" value="TRANSLOCATION AND ASSEMBLY MODULE SUBUNIT TAMA"/>
    <property type="match status" value="1"/>
</dbReference>
<dbReference type="STRING" id="888832.HMPREF9420_0646"/>
<dbReference type="PANTHER" id="PTHR12815">
    <property type="entry name" value="SORTING AND ASSEMBLY MACHINERY SAMM50 PROTEIN FAMILY MEMBER"/>
    <property type="match status" value="1"/>
</dbReference>
<evidence type="ECO:0000256" key="5">
    <source>
        <dbReference type="ARBA" id="ARBA00023237"/>
    </source>
</evidence>
<comment type="caution">
    <text evidence="8">The sequence shown here is derived from an EMBL/GenBank/DDBJ whole genome shotgun (WGS) entry which is preliminary data.</text>
</comment>
<dbReference type="Proteomes" id="UP000003874">
    <property type="component" value="Unassembled WGS sequence"/>
</dbReference>
<evidence type="ECO:0000313" key="9">
    <source>
        <dbReference type="Proteomes" id="UP000003874"/>
    </source>
</evidence>
<dbReference type="InterPro" id="IPR039910">
    <property type="entry name" value="D15-like"/>
</dbReference>
<dbReference type="GO" id="GO:0019867">
    <property type="term" value="C:outer membrane"/>
    <property type="evidence" value="ECO:0007669"/>
    <property type="project" value="InterPro"/>
</dbReference>
<dbReference type="EMBL" id="AEQO01000071">
    <property type="protein sequence ID" value="EFV05207.1"/>
    <property type="molecule type" value="Genomic_DNA"/>
</dbReference>
<keyword evidence="4 6" id="KW-0472">Membrane</keyword>
<reference evidence="8 9" key="1">
    <citation type="submission" date="2010-12" db="EMBL/GenBank/DDBJ databases">
        <authorList>
            <person name="Muzny D."/>
            <person name="Qin X."/>
            <person name="Deng J."/>
            <person name="Jiang H."/>
            <person name="Liu Y."/>
            <person name="Qu J."/>
            <person name="Song X.-Z."/>
            <person name="Zhang L."/>
            <person name="Thornton R."/>
            <person name="Coyle M."/>
            <person name="Francisco L."/>
            <person name="Jackson L."/>
            <person name="Javaid M."/>
            <person name="Korchina V."/>
            <person name="Kovar C."/>
            <person name="Mata R."/>
            <person name="Mathew T."/>
            <person name="Ngo R."/>
            <person name="Nguyen L."/>
            <person name="Nguyen N."/>
            <person name="Okwuonu G."/>
            <person name="Ongeri F."/>
            <person name="Pham C."/>
            <person name="Simmons D."/>
            <person name="Wilczek-Boney K."/>
            <person name="Hale W."/>
            <person name="Jakkamsetti A."/>
            <person name="Pham P."/>
            <person name="Ruth R."/>
            <person name="San Lucas F."/>
            <person name="Warren J."/>
            <person name="Zhang J."/>
            <person name="Zhao Z."/>
            <person name="Zhou C."/>
            <person name="Zhu D."/>
            <person name="Lee S."/>
            <person name="Bess C."/>
            <person name="Blankenburg K."/>
            <person name="Forbes L."/>
            <person name="Fu Q."/>
            <person name="Gubbala S."/>
            <person name="Hirani K."/>
            <person name="Jayaseelan J.C."/>
            <person name="Lara F."/>
            <person name="Munidasa M."/>
            <person name="Palculict T."/>
            <person name="Patil S."/>
            <person name="Pu L.-L."/>
            <person name="Saada N."/>
            <person name="Tang L."/>
            <person name="Weissenberger G."/>
            <person name="Zhu Y."/>
            <person name="Hemphill L."/>
            <person name="Shang Y."/>
            <person name="Youmans B."/>
            <person name="Ayvaz T."/>
            <person name="Ross M."/>
            <person name="Santibanez J."/>
            <person name="Aqrawi P."/>
            <person name="Gross S."/>
            <person name="Joshi V."/>
            <person name="Fowler G."/>
            <person name="Nazareth L."/>
            <person name="Reid J."/>
            <person name="Worley K."/>
            <person name="Petrosino J."/>
            <person name="Highlander S."/>
            <person name="Gibbs R."/>
        </authorList>
    </citation>
    <scope>NUCLEOTIDE SEQUENCE [LARGE SCALE GENOMIC DNA]</scope>
    <source>
        <strain evidence="8 9">DSM 15606</strain>
    </source>
</reference>
<feature type="transmembrane region" description="Helical" evidence="6">
    <location>
        <begin position="37"/>
        <end position="56"/>
    </location>
</feature>